<evidence type="ECO:0000256" key="1">
    <source>
        <dbReference type="SAM" id="Phobius"/>
    </source>
</evidence>
<sequence>MVFLNKMITESTAFRLSKKKILAIYFFPYIITCLFAFMLVYNKARLYALMLLKENSLVENLTFIAFFLSFLYSIKLVRKIKAKTHSKIYKLIIGFMAIVFFFIAMEEIAWGQQFFNFETPENFKKINAQDELTLHNINGLQGESEIFRLAFGLAGLVGLFLNKNRVLSPIAFPFMLSSYLLVIISISVFDVYDDFYPVSSNISIGVQRLSELIEMLIGFTALLYILLLIRKIQPVEKHS</sequence>
<protein>
    <submittedName>
        <fullName evidence="2">Uncharacterized protein</fullName>
    </submittedName>
</protein>
<feature type="transmembrane region" description="Helical" evidence="1">
    <location>
        <begin position="21"/>
        <end position="41"/>
    </location>
</feature>
<feature type="transmembrane region" description="Helical" evidence="1">
    <location>
        <begin position="61"/>
        <end position="77"/>
    </location>
</feature>
<organism evidence="2 3">
    <name type="scientific">Flaviramulus aquimarinus</name>
    <dbReference type="NCBI Taxonomy" id="1170456"/>
    <lineage>
        <taxon>Bacteria</taxon>
        <taxon>Pseudomonadati</taxon>
        <taxon>Bacteroidota</taxon>
        <taxon>Flavobacteriia</taxon>
        <taxon>Flavobacteriales</taxon>
        <taxon>Flavobacteriaceae</taxon>
        <taxon>Flaviramulus</taxon>
    </lineage>
</organism>
<dbReference type="Proteomes" id="UP001500433">
    <property type="component" value="Unassembled WGS sequence"/>
</dbReference>
<feature type="transmembrane region" description="Helical" evidence="1">
    <location>
        <begin position="146"/>
        <end position="162"/>
    </location>
</feature>
<name>A0ABP9F489_9FLAO</name>
<keyword evidence="1" id="KW-0812">Transmembrane</keyword>
<comment type="caution">
    <text evidence="2">The sequence shown here is derived from an EMBL/GenBank/DDBJ whole genome shotgun (WGS) entry which is preliminary data.</text>
</comment>
<accession>A0ABP9F489</accession>
<feature type="transmembrane region" description="Helical" evidence="1">
    <location>
        <begin position="89"/>
        <end position="110"/>
    </location>
</feature>
<gene>
    <name evidence="2" type="ORF">GCM10023311_11910</name>
</gene>
<keyword evidence="1" id="KW-0472">Membrane</keyword>
<evidence type="ECO:0000313" key="3">
    <source>
        <dbReference type="Proteomes" id="UP001500433"/>
    </source>
</evidence>
<keyword evidence="1" id="KW-1133">Transmembrane helix</keyword>
<keyword evidence="3" id="KW-1185">Reference proteome</keyword>
<proteinExistence type="predicted"/>
<reference evidence="3" key="1">
    <citation type="journal article" date="2019" name="Int. J. Syst. Evol. Microbiol.">
        <title>The Global Catalogue of Microorganisms (GCM) 10K type strain sequencing project: providing services to taxonomists for standard genome sequencing and annotation.</title>
        <authorList>
            <consortium name="The Broad Institute Genomics Platform"/>
            <consortium name="The Broad Institute Genome Sequencing Center for Infectious Disease"/>
            <person name="Wu L."/>
            <person name="Ma J."/>
        </authorList>
    </citation>
    <scope>NUCLEOTIDE SEQUENCE [LARGE SCALE GENOMIC DNA]</scope>
    <source>
        <strain evidence="3">JCM 18274</strain>
    </source>
</reference>
<dbReference type="EMBL" id="BAABJH010000001">
    <property type="protein sequence ID" value="GAA4889478.1"/>
    <property type="molecule type" value="Genomic_DNA"/>
</dbReference>
<evidence type="ECO:0000313" key="2">
    <source>
        <dbReference type="EMBL" id="GAA4889478.1"/>
    </source>
</evidence>
<feature type="transmembrane region" description="Helical" evidence="1">
    <location>
        <begin position="212"/>
        <end position="229"/>
    </location>
</feature>
<feature type="transmembrane region" description="Helical" evidence="1">
    <location>
        <begin position="174"/>
        <end position="192"/>
    </location>
</feature>